<dbReference type="Proteomes" id="UP001481413">
    <property type="component" value="Unassembled WGS sequence"/>
</dbReference>
<accession>A0ABQ0A2W6</accession>
<sequence length="366" mass="39983">MRILLLILLLFPAISSAHQSSTALLTLKEADEGLRGSLQWQLIDLEQSLGLDRNRNGELLWGEVKAMTPEIQALLARHLVVRQGGGLCEPRFKAPLRFNNARGAMASAIIPVTFLCERDGDITLTYSGMFSLLPEHRLLWNISLTEQDHQGVLDEPGRIAVSADLSQSAASQATFVEFFKQGLIHIFLGPDHVAFLLTLLLVSVLVTRDQRWVPAATVSGCVKAALVYVTTFTVAHSLTLSASALGWLALPIYAVELVIAGSVVIAALHNIRPYLPSSVMMVFLFGLIHGFGFASVLSELTAGEGSILWALFGFNLGVEAGQIAITLVVMPLFIALRQFRWYAQVFVRYLSVAIAALGSYWVLSRI</sequence>
<proteinExistence type="predicted"/>
<feature type="transmembrane region" description="Helical" evidence="1">
    <location>
        <begin position="279"/>
        <end position="297"/>
    </location>
</feature>
<gene>
    <name evidence="3" type="ORF">NBRC116585_28620</name>
</gene>
<dbReference type="RefSeq" id="WP_353295956.1">
    <property type="nucleotide sequence ID" value="NZ_BAABWH010000010.1"/>
</dbReference>
<evidence type="ECO:0000256" key="1">
    <source>
        <dbReference type="SAM" id="Phobius"/>
    </source>
</evidence>
<feature type="chain" id="PRO_5046144473" evidence="2">
    <location>
        <begin position="18"/>
        <end position="366"/>
    </location>
</feature>
<feature type="transmembrane region" description="Helical" evidence="1">
    <location>
        <begin position="346"/>
        <end position="363"/>
    </location>
</feature>
<keyword evidence="1" id="KW-0472">Membrane</keyword>
<feature type="transmembrane region" description="Helical" evidence="1">
    <location>
        <begin position="182"/>
        <end position="206"/>
    </location>
</feature>
<evidence type="ECO:0000313" key="4">
    <source>
        <dbReference type="Proteomes" id="UP001481413"/>
    </source>
</evidence>
<organism evidence="3 4">
    <name type="scientific">Thalassolituus maritimus</name>
    <dbReference type="NCBI Taxonomy" id="484498"/>
    <lineage>
        <taxon>Bacteria</taxon>
        <taxon>Pseudomonadati</taxon>
        <taxon>Pseudomonadota</taxon>
        <taxon>Gammaproteobacteria</taxon>
        <taxon>Oceanospirillales</taxon>
        <taxon>Oceanospirillaceae</taxon>
        <taxon>Thalassolituus</taxon>
    </lineage>
</organism>
<feature type="signal peptide" evidence="2">
    <location>
        <begin position="1"/>
        <end position="17"/>
    </location>
</feature>
<name>A0ABQ0A2W6_9GAMM</name>
<dbReference type="Pfam" id="PF13795">
    <property type="entry name" value="HupE_UreJ_2"/>
    <property type="match status" value="1"/>
</dbReference>
<evidence type="ECO:0000313" key="3">
    <source>
        <dbReference type="EMBL" id="GAA6146743.1"/>
    </source>
</evidence>
<dbReference type="EMBL" id="BAABWH010000010">
    <property type="protein sequence ID" value="GAA6146743.1"/>
    <property type="molecule type" value="Genomic_DNA"/>
</dbReference>
<protein>
    <submittedName>
        <fullName evidence="3">HupE/UreJ family protein</fullName>
    </submittedName>
</protein>
<feature type="transmembrane region" description="Helical" evidence="1">
    <location>
        <begin position="218"/>
        <end position="238"/>
    </location>
</feature>
<dbReference type="InterPro" id="IPR032809">
    <property type="entry name" value="Put_HupE_UreJ"/>
</dbReference>
<reference evidence="3 4" key="1">
    <citation type="submission" date="2024-04" db="EMBL/GenBank/DDBJ databases">
        <title>Draft genome sequence of Thalassolituus maritimus NBRC 116585.</title>
        <authorList>
            <person name="Miyakawa T."/>
            <person name="Kusuya Y."/>
            <person name="Miura T."/>
        </authorList>
    </citation>
    <scope>NUCLEOTIDE SEQUENCE [LARGE SCALE GENOMIC DNA]</scope>
    <source>
        <strain evidence="3 4">5NW40-0001</strain>
    </source>
</reference>
<keyword evidence="2" id="KW-0732">Signal</keyword>
<keyword evidence="1" id="KW-0812">Transmembrane</keyword>
<feature type="transmembrane region" description="Helical" evidence="1">
    <location>
        <begin position="309"/>
        <end position="334"/>
    </location>
</feature>
<feature type="transmembrane region" description="Helical" evidence="1">
    <location>
        <begin position="244"/>
        <end position="267"/>
    </location>
</feature>
<keyword evidence="1" id="KW-1133">Transmembrane helix</keyword>
<keyword evidence="4" id="KW-1185">Reference proteome</keyword>
<comment type="caution">
    <text evidence="3">The sequence shown here is derived from an EMBL/GenBank/DDBJ whole genome shotgun (WGS) entry which is preliminary data.</text>
</comment>
<evidence type="ECO:0000256" key="2">
    <source>
        <dbReference type="SAM" id="SignalP"/>
    </source>
</evidence>